<proteinExistence type="predicted"/>
<evidence type="ECO:0000313" key="2">
    <source>
        <dbReference type="Proteomes" id="UP000289738"/>
    </source>
</evidence>
<sequence length="82" mass="9734">MEQYDISQEQAYEVINKEISNCWKDVNEAYLNSHDIPKHVLDSIVNLARISEFMYENFEDKYTNNELLKNYVATLFLDPIVI</sequence>
<protein>
    <recommendedName>
        <fullName evidence="3">Terpene synthase metal-binding domain-containing protein</fullName>
    </recommendedName>
</protein>
<dbReference type="InterPro" id="IPR008949">
    <property type="entry name" value="Isoprenoid_synthase_dom_sf"/>
</dbReference>
<keyword evidence="2" id="KW-1185">Reference proteome</keyword>
<dbReference type="EMBL" id="SDMP01000018">
    <property type="protein sequence ID" value="RYQ97099.1"/>
    <property type="molecule type" value="Genomic_DNA"/>
</dbReference>
<accession>A0A444Y5C4</accession>
<gene>
    <name evidence="1" type="ORF">Ahy_B08g093093</name>
</gene>
<name>A0A444Y5C4_ARAHY</name>
<dbReference type="SUPFAM" id="SSF48576">
    <property type="entry name" value="Terpenoid synthases"/>
    <property type="match status" value="1"/>
</dbReference>
<evidence type="ECO:0000313" key="1">
    <source>
        <dbReference type="EMBL" id="RYQ97099.1"/>
    </source>
</evidence>
<reference evidence="1 2" key="1">
    <citation type="submission" date="2019-01" db="EMBL/GenBank/DDBJ databases">
        <title>Sequencing of cultivated peanut Arachis hypogaea provides insights into genome evolution and oil improvement.</title>
        <authorList>
            <person name="Chen X."/>
        </authorList>
    </citation>
    <scope>NUCLEOTIDE SEQUENCE [LARGE SCALE GENOMIC DNA]</scope>
    <source>
        <strain evidence="2">cv. Fuhuasheng</strain>
        <tissue evidence="1">Leaves</tissue>
    </source>
</reference>
<evidence type="ECO:0008006" key="3">
    <source>
        <dbReference type="Google" id="ProtNLM"/>
    </source>
</evidence>
<dbReference type="AlphaFoldDB" id="A0A444Y5C4"/>
<comment type="caution">
    <text evidence="1">The sequence shown here is derived from an EMBL/GenBank/DDBJ whole genome shotgun (WGS) entry which is preliminary data.</text>
</comment>
<dbReference type="Proteomes" id="UP000289738">
    <property type="component" value="Chromosome B08"/>
</dbReference>
<dbReference type="Gene3D" id="1.10.600.10">
    <property type="entry name" value="Farnesyl Diphosphate Synthase"/>
    <property type="match status" value="1"/>
</dbReference>
<dbReference type="STRING" id="3818.A0A444Y5C4"/>
<organism evidence="1 2">
    <name type="scientific">Arachis hypogaea</name>
    <name type="common">Peanut</name>
    <dbReference type="NCBI Taxonomy" id="3818"/>
    <lineage>
        <taxon>Eukaryota</taxon>
        <taxon>Viridiplantae</taxon>
        <taxon>Streptophyta</taxon>
        <taxon>Embryophyta</taxon>
        <taxon>Tracheophyta</taxon>
        <taxon>Spermatophyta</taxon>
        <taxon>Magnoliopsida</taxon>
        <taxon>eudicotyledons</taxon>
        <taxon>Gunneridae</taxon>
        <taxon>Pentapetalae</taxon>
        <taxon>rosids</taxon>
        <taxon>fabids</taxon>
        <taxon>Fabales</taxon>
        <taxon>Fabaceae</taxon>
        <taxon>Papilionoideae</taxon>
        <taxon>50 kb inversion clade</taxon>
        <taxon>dalbergioids sensu lato</taxon>
        <taxon>Dalbergieae</taxon>
        <taxon>Pterocarpus clade</taxon>
        <taxon>Arachis</taxon>
    </lineage>
</organism>